<sequence>MTKRSKFKDPGLLATVVIVIYSAFVFGWWPTDIYVAGVSLVAWLMLAGLAIWFTLTVIYVIWVERIERDPGPGPVERKGDE</sequence>
<feature type="transmembrane region" description="Helical" evidence="1">
    <location>
        <begin position="12"/>
        <end position="29"/>
    </location>
</feature>
<evidence type="ECO:0000256" key="1">
    <source>
        <dbReference type="SAM" id="Phobius"/>
    </source>
</evidence>
<dbReference type="OrthoDB" id="2970391at2"/>
<gene>
    <name evidence="2" type="ORF">SAMN02745189_01849</name>
</gene>
<protein>
    <submittedName>
        <fullName evidence="2">Uncharacterized protein</fullName>
    </submittedName>
</protein>
<dbReference type="RefSeq" id="WP_072710290.1">
    <property type="nucleotide sequence ID" value="NZ_FRCF01000008.1"/>
</dbReference>
<keyword evidence="1" id="KW-1133">Transmembrane helix</keyword>
<feature type="transmembrane region" description="Helical" evidence="1">
    <location>
        <begin position="41"/>
        <end position="62"/>
    </location>
</feature>
<accession>A0A1M7HFW9</accession>
<reference evidence="2 3" key="1">
    <citation type="submission" date="2016-11" db="EMBL/GenBank/DDBJ databases">
        <authorList>
            <person name="Jaros S."/>
            <person name="Januszkiewicz K."/>
            <person name="Wedrychowicz H."/>
        </authorList>
    </citation>
    <scope>NUCLEOTIDE SEQUENCE [LARGE SCALE GENOMIC DNA]</scope>
    <source>
        <strain evidence="2 3">DSM 16010</strain>
    </source>
</reference>
<keyword evidence="3" id="KW-1185">Reference proteome</keyword>
<evidence type="ECO:0000313" key="2">
    <source>
        <dbReference type="EMBL" id="SHM27243.1"/>
    </source>
</evidence>
<dbReference type="EMBL" id="FRCF01000008">
    <property type="protein sequence ID" value="SHM27243.1"/>
    <property type="molecule type" value="Genomic_DNA"/>
</dbReference>
<dbReference type="STRING" id="1123231.SAMN02745189_01849"/>
<dbReference type="AlphaFoldDB" id="A0A1M7HFW9"/>
<organism evidence="2 3">
    <name type="scientific">Lacicoccus alkaliphilus DSM 16010</name>
    <dbReference type="NCBI Taxonomy" id="1123231"/>
    <lineage>
        <taxon>Bacteria</taxon>
        <taxon>Bacillati</taxon>
        <taxon>Bacillota</taxon>
        <taxon>Bacilli</taxon>
        <taxon>Bacillales</taxon>
        <taxon>Salinicoccaceae</taxon>
        <taxon>Lacicoccus</taxon>
    </lineage>
</organism>
<keyword evidence="1" id="KW-0812">Transmembrane</keyword>
<evidence type="ECO:0000313" key="3">
    <source>
        <dbReference type="Proteomes" id="UP000184206"/>
    </source>
</evidence>
<name>A0A1M7HFW9_9BACL</name>
<keyword evidence="1" id="KW-0472">Membrane</keyword>
<dbReference type="Proteomes" id="UP000184206">
    <property type="component" value="Unassembled WGS sequence"/>
</dbReference>
<proteinExistence type="predicted"/>